<keyword evidence="17" id="KW-0472">Membrane</keyword>
<dbReference type="GO" id="GO:0046983">
    <property type="term" value="F:protein dimerization activity"/>
    <property type="evidence" value="ECO:0007669"/>
    <property type="project" value="InterPro"/>
</dbReference>
<dbReference type="InterPro" id="IPR036890">
    <property type="entry name" value="HATPase_C_sf"/>
</dbReference>
<dbReference type="Gene3D" id="1.20.5.1930">
    <property type="match status" value="1"/>
</dbReference>
<dbReference type="EC" id="2.7.13.3" evidence="4"/>
<dbReference type="PROSITE" id="PS50109">
    <property type="entry name" value="HIS_KIN"/>
    <property type="match status" value="1"/>
</dbReference>
<dbReference type="InterPro" id="IPR011712">
    <property type="entry name" value="Sig_transdc_His_kin_sub3_dim/P"/>
</dbReference>
<keyword evidence="17" id="KW-0812">Transmembrane</keyword>
<keyword evidence="6" id="KW-0004">4Fe-4S</keyword>
<name>A0A1C6VKQ9_9ACTN</name>
<evidence type="ECO:0000256" key="2">
    <source>
        <dbReference type="ARBA" id="ARBA00001966"/>
    </source>
</evidence>
<dbReference type="SMART" id="SM00387">
    <property type="entry name" value="HATPase_c"/>
    <property type="match status" value="1"/>
</dbReference>
<dbReference type="InterPro" id="IPR017205">
    <property type="entry name" value="Sig_transdc_His_kinase_ChrS"/>
</dbReference>
<dbReference type="PIRSF" id="PIRSF037434">
    <property type="entry name" value="STHK_ChrS"/>
    <property type="match status" value="1"/>
</dbReference>
<dbReference type="Pfam" id="PF07730">
    <property type="entry name" value="HisKA_3"/>
    <property type="match status" value="1"/>
</dbReference>
<feature type="coiled-coil region" evidence="16">
    <location>
        <begin position="167"/>
        <end position="201"/>
    </location>
</feature>
<reference evidence="20" key="1">
    <citation type="submission" date="2016-06" db="EMBL/GenBank/DDBJ databases">
        <authorList>
            <person name="Varghese N."/>
            <person name="Submissions Spin"/>
        </authorList>
    </citation>
    <scope>NUCLEOTIDE SEQUENCE [LARGE SCALE GENOMIC DNA]</scope>
    <source>
        <strain evidence="20">DSM 44814</strain>
    </source>
</reference>
<feature type="transmembrane region" description="Helical" evidence="17">
    <location>
        <begin position="80"/>
        <end position="102"/>
    </location>
</feature>
<dbReference type="RefSeq" id="WP_091125603.1">
    <property type="nucleotide sequence ID" value="NZ_FMHY01000002.1"/>
</dbReference>
<dbReference type="InterPro" id="IPR005467">
    <property type="entry name" value="His_kinase_dom"/>
</dbReference>
<keyword evidence="7" id="KW-0963">Cytoplasm</keyword>
<evidence type="ECO:0000256" key="11">
    <source>
        <dbReference type="ARBA" id="ARBA00023004"/>
    </source>
</evidence>
<comment type="cofactor">
    <cofactor evidence="2">
        <name>[4Fe-4S] cluster</name>
        <dbReference type="ChEBI" id="CHEBI:49883"/>
    </cofactor>
</comment>
<evidence type="ECO:0000256" key="6">
    <source>
        <dbReference type="ARBA" id="ARBA00022485"/>
    </source>
</evidence>
<sequence length="421" mass="45014">MSSISEQADRLAASEAREVSLYRVLPYFGLAVGALLATFAPVPRALPVAPTLAVTAAAGCWVAWFINLHPGWIRRRSLMAVYYVGLLAFAAVLVLASPWYAFFAWVGFLHAFLVLPGGWRIAGVAATALLVATAQGGGPPSSPAHWLLWSVLVLFNAGLASGVGWFSERQTTNRKQLIEALAEANRRLAETARENEGLHAQLLTQAREAGVLDERQRMAREIHDTLAQGLTGIITQLEAAEQSRDRSADWRRHVDNALALARGSLTEARRSVRALRPEPLETARLPDALAELTEGWSTINGVRGEMSTTGDPRPLHPEIEVTLLRAAQEALSNVARHAGAARVGLTLSYMADVVTLDVRDDGVGFDVAAQAGMPRRPDGGYGLTAMRQRVARVGGNLAVESEPGGGTALSATVPALYGGVE</sequence>
<feature type="transmembrane region" description="Helical" evidence="17">
    <location>
        <begin position="146"/>
        <end position="166"/>
    </location>
</feature>
<keyword evidence="12" id="KW-0902">Two-component regulatory system</keyword>
<evidence type="ECO:0000256" key="10">
    <source>
        <dbReference type="ARBA" id="ARBA00022777"/>
    </source>
</evidence>
<dbReference type="AlphaFoldDB" id="A0A1C6VKQ9"/>
<accession>A0A1C6VKQ9</accession>
<evidence type="ECO:0000256" key="4">
    <source>
        <dbReference type="ARBA" id="ARBA00012438"/>
    </source>
</evidence>
<dbReference type="Gene3D" id="3.30.565.10">
    <property type="entry name" value="Histidine kinase-like ATPase, C-terminal domain"/>
    <property type="match status" value="1"/>
</dbReference>
<evidence type="ECO:0000256" key="5">
    <source>
        <dbReference type="ARBA" id="ARBA00017322"/>
    </source>
</evidence>
<dbReference type="SUPFAM" id="SSF55874">
    <property type="entry name" value="ATPase domain of HSP90 chaperone/DNA topoisomerase II/histidine kinase"/>
    <property type="match status" value="1"/>
</dbReference>
<dbReference type="STRING" id="227316.GA0070604_5830"/>
<dbReference type="InterPro" id="IPR004358">
    <property type="entry name" value="Sig_transdc_His_kin-like_C"/>
</dbReference>
<keyword evidence="8" id="KW-0808">Transferase</keyword>
<dbReference type="PANTHER" id="PTHR24421:SF62">
    <property type="entry name" value="SENSORY TRANSDUCTION HISTIDINE KINASE"/>
    <property type="match status" value="1"/>
</dbReference>
<dbReference type="PRINTS" id="PR00344">
    <property type="entry name" value="BCTRLSENSOR"/>
</dbReference>
<dbReference type="InterPro" id="IPR003594">
    <property type="entry name" value="HATPase_dom"/>
</dbReference>
<feature type="transmembrane region" description="Helical" evidence="17">
    <location>
        <begin position="48"/>
        <end position="68"/>
    </location>
</feature>
<dbReference type="CDD" id="cd16917">
    <property type="entry name" value="HATPase_UhpB-NarQ-NarX-like"/>
    <property type="match status" value="1"/>
</dbReference>
<comment type="function">
    <text evidence="14">Member of the two-component regulatory system NreB/NreC involved in the control of dissimilatory nitrate/nitrite reduction in response to oxygen. NreB functions as a direct oxygen sensor histidine kinase which is autophosphorylated, in the absence of oxygen, probably at the conserved histidine residue, and transfers its phosphate group probably to a conserved aspartate residue of NreC. NreB/NreC activates the expression of the nitrate (narGHJI) and nitrite (nir) reductase operons, as well as the putative nitrate transporter gene narT.</text>
</comment>
<keyword evidence="13" id="KW-0411">Iron-sulfur</keyword>
<keyword evidence="20" id="KW-1185">Reference proteome</keyword>
<comment type="catalytic activity">
    <reaction evidence="1">
        <text>ATP + protein L-histidine = ADP + protein N-phospho-L-histidine.</text>
        <dbReference type="EC" id="2.7.13.3"/>
    </reaction>
</comment>
<evidence type="ECO:0000256" key="7">
    <source>
        <dbReference type="ARBA" id="ARBA00022490"/>
    </source>
</evidence>
<dbReference type="Proteomes" id="UP000199696">
    <property type="component" value="Unassembled WGS sequence"/>
</dbReference>
<dbReference type="GO" id="GO:0005737">
    <property type="term" value="C:cytoplasm"/>
    <property type="evidence" value="ECO:0007669"/>
    <property type="project" value="UniProtKB-SubCell"/>
</dbReference>
<feature type="domain" description="Histidine kinase" evidence="18">
    <location>
        <begin position="323"/>
        <end position="417"/>
    </location>
</feature>
<keyword evidence="16" id="KW-0175">Coiled coil</keyword>
<evidence type="ECO:0000256" key="13">
    <source>
        <dbReference type="ARBA" id="ARBA00023014"/>
    </source>
</evidence>
<keyword evidence="17" id="KW-1133">Transmembrane helix</keyword>
<dbReference type="OrthoDB" id="144293at2"/>
<dbReference type="GO" id="GO:0051539">
    <property type="term" value="F:4 iron, 4 sulfur cluster binding"/>
    <property type="evidence" value="ECO:0007669"/>
    <property type="project" value="UniProtKB-KW"/>
</dbReference>
<feature type="transmembrane region" description="Helical" evidence="17">
    <location>
        <begin position="21"/>
        <end position="42"/>
    </location>
</feature>
<keyword evidence="10 19" id="KW-0418">Kinase</keyword>
<dbReference type="EMBL" id="FMHY01000002">
    <property type="protein sequence ID" value="SCL66916.1"/>
    <property type="molecule type" value="Genomic_DNA"/>
</dbReference>
<evidence type="ECO:0000256" key="1">
    <source>
        <dbReference type="ARBA" id="ARBA00000085"/>
    </source>
</evidence>
<protein>
    <recommendedName>
        <fullName evidence="5">Oxygen sensor histidine kinase NreB</fullName>
        <ecNumber evidence="4">2.7.13.3</ecNumber>
    </recommendedName>
    <alternativeName>
        <fullName evidence="15">Nitrogen regulation protein B</fullName>
    </alternativeName>
</protein>
<dbReference type="Pfam" id="PF02518">
    <property type="entry name" value="HATPase_c"/>
    <property type="match status" value="1"/>
</dbReference>
<evidence type="ECO:0000313" key="20">
    <source>
        <dbReference type="Proteomes" id="UP000199696"/>
    </source>
</evidence>
<evidence type="ECO:0000256" key="8">
    <source>
        <dbReference type="ARBA" id="ARBA00022679"/>
    </source>
</evidence>
<evidence type="ECO:0000256" key="14">
    <source>
        <dbReference type="ARBA" id="ARBA00024827"/>
    </source>
</evidence>
<evidence type="ECO:0000259" key="18">
    <source>
        <dbReference type="PROSITE" id="PS50109"/>
    </source>
</evidence>
<evidence type="ECO:0000256" key="16">
    <source>
        <dbReference type="SAM" id="Coils"/>
    </source>
</evidence>
<gene>
    <name evidence="19" type="ORF">GA0070604_5830</name>
</gene>
<dbReference type="PANTHER" id="PTHR24421">
    <property type="entry name" value="NITRATE/NITRITE SENSOR PROTEIN NARX-RELATED"/>
    <property type="match status" value="1"/>
</dbReference>
<evidence type="ECO:0000313" key="19">
    <source>
        <dbReference type="EMBL" id="SCL66916.1"/>
    </source>
</evidence>
<dbReference type="GO" id="GO:0046872">
    <property type="term" value="F:metal ion binding"/>
    <property type="evidence" value="ECO:0007669"/>
    <property type="project" value="UniProtKB-KW"/>
</dbReference>
<evidence type="ECO:0000256" key="17">
    <source>
        <dbReference type="SAM" id="Phobius"/>
    </source>
</evidence>
<keyword evidence="11" id="KW-0408">Iron</keyword>
<dbReference type="GO" id="GO:0000155">
    <property type="term" value="F:phosphorelay sensor kinase activity"/>
    <property type="evidence" value="ECO:0007669"/>
    <property type="project" value="InterPro"/>
</dbReference>
<organism evidence="19 20">
    <name type="scientific">Micromonospora eburnea</name>
    <dbReference type="NCBI Taxonomy" id="227316"/>
    <lineage>
        <taxon>Bacteria</taxon>
        <taxon>Bacillati</taxon>
        <taxon>Actinomycetota</taxon>
        <taxon>Actinomycetes</taxon>
        <taxon>Micromonosporales</taxon>
        <taxon>Micromonosporaceae</taxon>
        <taxon>Micromonospora</taxon>
    </lineage>
</organism>
<proteinExistence type="predicted"/>
<evidence type="ECO:0000256" key="9">
    <source>
        <dbReference type="ARBA" id="ARBA00022723"/>
    </source>
</evidence>
<dbReference type="InterPro" id="IPR050482">
    <property type="entry name" value="Sensor_HK_TwoCompSys"/>
</dbReference>
<evidence type="ECO:0000256" key="3">
    <source>
        <dbReference type="ARBA" id="ARBA00004496"/>
    </source>
</evidence>
<evidence type="ECO:0000256" key="12">
    <source>
        <dbReference type="ARBA" id="ARBA00023012"/>
    </source>
</evidence>
<comment type="subcellular location">
    <subcellularLocation>
        <location evidence="3">Cytoplasm</location>
    </subcellularLocation>
</comment>
<evidence type="ECO:0000256" key="15">
    <source>
        <dbReference type="ARBA" id="ARBA00030800"/>
    </source>
</evidence>
<keyword evidence="9" id="KW-0479">Metal-binding</keyword>
<dbReference type="GO" id="GO:0016020">
    <property type="term" value="C:membrane"/>
    <property type="evidence" value="ECO:0007669"/>
    <property type="project" value="InterPro"/>
</dbReference>